<dbReference type="InterPro" id="IPR019826">
    <property type="entry name" value="Carboxylesterase_B_AS"/>
</dbReference>
<evidence type="ECO:0000256" key="1">
    <source>
        <dbReference type="ARBA" id="ARBA00005964"/>
    </source>
</evidence>
<feature type="signal peptide" evidence="3">
    <location>
        <begin position="1"/>
        <end position="25"/>
    </location>
</feature>
<dbReference type="PROSITE" id="PS00122">
    <property type="entry name" value="CARBOXYLESTERASE_B_1"/>
    <property type="match status" value="1"/>
</dbReference>
<evidence type="ECO:0000256" key="2">
    <source>
        <dbReference type="ARBA" id="ARBA00022801"/>
    </source>
</evidence>
<comment type="similarity">
    <text evidence="1 3">Belongs to the type-B carboxylesterase/lipase family.</text>
</comment>
<feature type="compositionally biased region" description="Low complexity" evidence="4">
    <location>
        <begin position="36"/>
        <end position="53"/>
    </location>
</feature>
<dbReference type="InterPro" id="IPR002018">
    <property type="entry name" value="CarbesteraseB"/>
</dbReference>
<dbReference type="InterPro" id="IPR029058">
    <property type="entry name" value="AB_hydrolase_fold"/>
</dbReference>
<gene>
    <name evidence="6" type="ORF">Ari01nite_67790</name>
</gene>
<keyword evidence="2 3" id="KW-0378">Hydrolase</keyword>
<dbReference type="EMBL" id="BOMV01000071">
    <property type="protein sequence ID" value="GIE99314.1"/>
    <property type="molecule type" value="Genomic_DNA"/>
</dbReference>
<evidence type="ECO:0000256" key="4">
    <source>
        <dbReference type="SAM" id="MobiDB-lite"/>
    </source>
</evidence>
<dbReference type="GO" id="GO:0016787">
    <property type="term" value="F:hydrolase activity"/>
    <property type="evidence" value="ECO:0007669"/>
    <property type="project" value="UniProtKB-KW"/>
</dbReference>
<feature type="domain" description="Carboxylesterase type B" evidence="5">
    <location>
        <begin position="74"/>
        <end position="507"/>
    </location>
</feature>
<name>A0A919K4B7_9ACTN</name>
<protein>
    <recommendedName>
        <fullName evidence="3">Carboxylic ester hydrolase</fullName>
        <ecNumber evidence="3">3.1.1.-</ecNumber>
    </recommendedName>
</protein>
<dbReference type="PANTHER" id="PTHR11559">
    <property type="entry name" value="CARBOXYLESTERASE"/>
    <property type="match status" value="1"/>
</dbReference>
<proteinExistence type="inferred from homology"/>
<organism evidence="6 7">
    <name type="scientific">Paractinoplanes rishiriensis</name>
    <dbReference type="NCBI Taxonomy" id="1050105"/>
    <lineage>
        <taxon>Bacteria</taxon>
        <taxon>Bacillati</taxon>
        <taxon>Actinomycetota</taxon>
        <taxon>Actinomycetes</taxon>
        <taxon>Micromonosporales</taxon>
        <taxon>Micromonosporaceae</taxon>
        <taxon>Paractinoplanes</taxon>
    </lineage>
</organism>
<dbReference type="InterPro" id="IPR050309">
    <property type="entry name" value="Type-B_Carboxylest/Lipase"/>
</dbReference>
<reference evidence="6" key="1">
    <citation type="submission" date="2021-01" db="EMBL/GenBank/DDBJ databases">
        <title>Whole genome shotgun sequence of Actinoplanes rishiriensis NBRC 108556.</title>
        <authorList>
            <person name="Komaki H."/>
            <person name="Tamura T."/>
        </authorList>
    </citation>
    <scope>NUCLEOTIDE SEQUENCE</scope>
    <source>
        <strain evidence="6">NBRC 108556</strain>
    </source>
</reference>
<feature type="region of interest" description="Disordered" evidence="4">
    <location>
        <begin position="36"/>
        <end position="77"/>
    </location>
</feature>
<comment type="caution">
    <text evidence="6">The sequence shown here is derived from an EMBL/GenBank/DDBJ whole genome shotgun (WGS) entry which is preliminary data.</text>
</comment>
<sequence length="541" mass="56284">MRRALGTIATALAATLCVPPGPAIAAPVAPVAGHLTTAGSAPSAAGSAPSTLAQTGHDHTAGAALPPGGHHPHHPVVRTDRGLVRGLRDGGVDSFLGIRYAAAPVGELRWRAPRPAQRWDGVADATAYGDRCAATASGNGPRTEAEDCLFVNVQRPARGSGTLPVYVFIHGGGLTNGSSNQADMAAIVRQTGVVGVSFNYRLGVLGFLGHPGLTAESGESGNYGFQDQQAALGWVRRNIAAFGGDPQRVTVGGESAGGWSVCGHLVAPGSQRLFARAMMQSGSCLTRTLAAAETAGQALAAAVSCTDVACLRQLPAGTLIDAPSGQVAVVRGTPTLPPDPRQAVAAGQFARVPIVVGATRDEGRTFAQGFIGATRQTYEAWVGDERVLARYPWPAESDQFTAAYLAGAVMTDSGMIAGIGGCAQRLLTRDFARWTPTWAYEFAHRTGPGLTPIPGYVWGAGHAAELAYLFPSFDNGTPIAPTFDAGERRLARDMKNHWASFVRGQAPWPRGGILSLRAGGQSRMITDARYAAQHQCGFWTP</sequence>
<dbReference type="Pfam" id="PF00135">
    <property type="entry name" value="COesterase"/>
    <property type="match status" value="1"/>
</dbReference>
<dbReference type="RefSeq" id="WP_203786306.1">
    <property type="nucleotide sequence ID" value="NZ_BOMV01000071.1"/>
</dbReference>
<accession>A0A919K4B7</accession>
<evidence type="ECO:0000256" key="3">
    <source>
        <dbReference type="RuleBase" id="RU361235"/>
    </source>
</evidence>
<feature type="chain" id="PRO_5038163995" description="Carboxylic ester hydrolase" evidence="3">
    <location>
        <begin position="26"/>
        <end position="541"/>
    </location>
</feature>
<keyword evidence="7" id="KW-1185">Reference proteome</keyword>
<evidence type="ECO:0000313" key="6">
    <source>
        <dbReference type="EMBL" id="GIE99314.1"/>
    </source>
</evidence>
<evidence type="ECO:0000313" key="7">
    <source>
        <dbReference type="Proteomes" id="UP000636960"/>
    </source>
</evidence>
<dbReference type="SUPFAM" id="SSF53474">
    <property type="entry name" value="alpha/beta-Hydrolases"/>
    <property type="match status" value="1"/>
</dbReference>
<dbReference type="Proteomes" id="UP000636960">
    <property type="component" value="Unassembled WGS sequence"/>
</dbReference>
<dbReference type="Gene3D" id="3.40.50.1820">
    <property type="entry name" value="alpha/beta hydrolase"/>
    <property type="match status" value="1"/>
</dbReference>
<keyword evidence="3" id="KW-0732">Signal</keyword>
<evidence type="ECO:0000259" key="5">
    <source>
        <dbReference type="Pfam" id="PF00135"/>
    </source>
</evidence>
<dbReference type="EC" id="3.1.1.-" evidence="3"/>
<dbReference type="AlphaFoldDB" id="A0A919K4B7"/>